<gene>
    <name evidence="1" type="ORF">M378DRAFT_18217</name>
</gene>
<name>A0A0C2WEX7_AMAMK</name>
<dbReference type="AlphaFoldDB" id="A0A0C2WEX7"/>
<dbReference type="Proteomes" id="UP000054549">
    <property type="component" value="Unassembled WGS sequence"/>
</dbReference>
<evidence type="ECO:0000313" key="1">
    <source>
        <dbReference type="EMBL" id="KIL55136.1"/>
    </source>
</evidence>
<keyword evidence="2" id="KW-1185">Reference proteome</keyword>
<organism evidence="1 2">
    <name type="scientific">Amanita muscaria (strain Koide BX008)</name>
    <dbReference type="NCBI Taxonomy" id="946122"/>
    <lineage>
        <taxon>Eukaryota</taxon>
        <taxon>Fungi</taxon>
        <taxon>Dikarya</taxon>
        <taxon>Basidiomycota</taxon>
        <taxon>Agaricomycotina</taxon>
        <taxon>Agaricomycetes</taxon>
        <taxon>Agaricomycetidae</taxon>
        <taxon>Agaricales</taxon>
        <taxon>Pluteineae</taxon>
        <taxon>Amanitaceae</taxon>
        <taxon>Amanita</taxon>
    </lineage>
</organism>
<reference evidence="1 2" key="1">
    <citation type="submission" date="2014-04" db="EMBL/GenBank/DDBJ databases">
        <title>Evolutionary Origins and Diversification of the Mycorrhizal Mutualists.</title>
        <authorList>
            <consortium name="DOE Joint Genome Institute"/>
            <consortium name="Mycorrhizal Genomics Consortium"/>
            <person name="Kohler A."/>
            <person name="Kuo A."/>
            <person name="Nagy L.G."/>
            <person name="Floudas D."/>
            <person name="Copeland A."/>
            <person name="Barry K.W."/>
            <person name="Cichocki N."/>
            <person name="Veneault-Fourrey C."/>
            <person name="LaButti K."/>
            <person name="Lindquist E.A."/>
            <person name="Lipzen A."/>
            <person name="Lundell T."/>
            <person name="Morin E."/>
            <person name="Murat C."/>
            <person name="Riley R."/>
            <person name="Ohm R."/>
            <person name="Sun H."/>
            <person name="Tunlid A."/>
            <person name="Henrissat B."/>
            <person name="Grigoriev I.V."/>
            <person name="Hibbett D.S."/>
            <person name="Martin F."/>
        </authorList>
    </citation>
    <scope>NUCLEOTIDE SEQUENCE [LARGE SCALE GENOMIC DNA]</scope>
    <source>
        <strain evidence="1 2">Koide BX008</strain>
    </source>
</reference>
<protein>
    <submittedName>
        <fullName evidence="1">Uncharacterized protein</fullName>
    </submittedName>
</protein>
<accession>A0A0C2WEX7</accession>
<dbReference type="HOGENOM" id="CLU_2512176_0_0_1"/>
<dbReference type="InParanoid" id="A0A0C2WEX7"/>
<sequence>MWPVYSQQLSGGYGTDISSHKQEEYTFYEERASVGDPVTGNHKPIVKRKKEEYVNAPRGDPKRTKTGEYPAQVLRYIYILANPIP</sequence>
<dbReference type="EMBL" id="KN818562">
    <property type="protein sequence ID" value="KIL55136.1"/>
    <property type="molecule type" value="Genomic_DNA"/>
</dbReference>
<evidence type="ECO:0000313" key="2">
    <source>
        <dbReference type="Proteomes" id="UP000054549"/>
    </source>
</evidence>
<proteinExistence type="predicted"/>